<evidence type="ECO:0000313" key="4">
    <source>
        <dbReference type="Proteomes" id="UP000327157"/>
    </source>
</evidence>
<dbReference type="Proteomes" id="UP000327157">
    <property type="component" value="Chromosome 12"/>
</dbReference>
<reference evidence="3 4" key="3">
    <citation type="submission" date="2019-11" db="EMBL/GenBank/DDBJ databases">
        <title>A de novo genome assembly of a pear dwarfing rootstock.</title>
        <authorList>
            <person name="Wang F."/>
            <person name="Wang J."/>
            <person name="Li S."/>
            <person name="Zhang Y."/>
            <person name="Fang M."/>
            <person name="Ma L."/>
            <person name="Zhao Y."/>
            <person name="Jiang S."/>
        </authorList>
    </citation>
    <scope>NUCLEOTIDE SEQUENCE [LARGE SCALE GENOMIC DNA]</scope>
    <source>
        <strain evidence="3">S2</strain>
        <tissue evidence="3">Leaf</tissue>
    </source>
</reference>
<dbReference type="EMBL" id="SMOL01000143">
    <property type="protein sequence ID" value="KAB2631504.1"/>
    <property type="molecule type" value="Genomic_DNA"/>
</dbReference>
<dbReference type="OrthoDB" id="1162621at2759"/>
<feature type="domain" description="EF-hand" evidence="2">
    <location>
        <begin position="9"/>
        <end position="35"/>
    </location>
</feature>
<dbReference type="InterPro" id="IPR011992">
    <property type="entry name" value="EF-hand-dom_pair"/>
</dbReference>
<keyword evidence="1" id="KW-0106">Calcium</keyword>
<dbReference type="AlphaFoldDB" id="A0A5N5I7G5"/>
<reference evidence="3 4" key="1">
    <citation type="submission" date="2019-09" db="EMBL/GenBank/DDBJ databases">
        <authorList>
            <person name="Ou C."/>
        </authorList>
    </citation>
    <scope>NUCLEOTIDE SEQUENCE [LARGE SCALE GENOMIC DNA]</scope>
    <source>
        <strain evidence="3">S2</strain>
        <tissue evidence="3">Leaf</tissue>
    </source>
</reference>
<comment type="caution">
    <text evidence="3">The sequence shown here is derived from an EMBL/GenBank/DDBJ whole genome shotgun (WGS) entry which is preliminary data.</text>
</comment>
<dbReference type="InterPro" id="IPR002048">
    <property type="entry name" value="EF_hand_dom"/>
</dbReference>
<protein>
    <recommendedName>
        <fullName evidence="2">EF-hand domain-containing protein</fullName>
    </recommendedName>
</protein>
<dbReference type="PROSITE" id="PS50222">
    <property type="entry name" value="EF_HAND_2"/>
    <property type="match status" value="1"/>
</dbReference>
<dbReference type="SUPFAM" id="SSF47473">
    <property type="entry name" value="EF-hand"/>
    <property type="match status" value="1"/>
</dbReference>
<name>A0A5N5I7G5_9ROSA</name>
<keyword evidence="4" id="KW-1185">Reference proteome</keyword>
<reference evidence="4" key="2">
    <citation type="submission" date="2019-10" db="EMBL/GenBank/DDBJ databases">
        <title>A de novo genome assembly of a pear dwarfing rootstock.</title>
        <authorList>
            <person name="Wang F."/>
            <person name="Wang J."/>
            <person name="Li S."/>
            <person name="Zhang Y."/>
            <person name="Fang M."/>
            <person name="Ma L."/>
            <person name="Zhao Y."/>
            <person name="Jiang S."/>
        </authorList>
    </citation>
    <scope>NUCLEOTIDE SEQUENCE [LARGE SCALE GENOMIC DNA]</scope>
</reference>
<dbReference type="Pfam" id="PF00036">
    <property type="entry name" value="EF-hand_1"/>
    <property type="match status" value="1"/>
</dbReference>
<sequence length="79" mass="8671">MIISQRISFQELDTNGNGKLDFEEFVTLFYILLDSKGSLTVLLTELQDIVLKAINDFNSCWAFGSAVGAAAASFLCTIM</sequence>
<evidence type="ECO:0000313" key="3">
    <source>
        <dbReference type="EMBL" id="KAB2631504.1"/>
    </source>
</evidence>
<proteinExistence type="predicted"/>
<gene>
    <name evidence="3" type="ORF">D8674_009023</name>
</gene>
<evidence type="ECO:0000256" key="1">
    <source>
        <dbReference type="ARBA" id="ARBA00022837"/>
    </source>
</evidence>
<organism evidence="3 4">
    <name type="scientific">Pyrus ussuriensis x Pyrus communis</name>
    <dbReference type="NCBI Taxonomy" id="2448454"/>
    <lineage>
        <taxon>Eukaryota</taxon>
        <taxon>Viridiplantae</taxon>
        <taxon>Streptophyta</taxon>
        <taxon>Embryophyta</taxon>
        <taxon>Tracheophyta</taxon>
        <taxon>Spermatophyta</taxon>
        <taxon>Magnoliopsida</taxon>
        <taxon>eudicotyledons</taxon>
        <taxon>Gunneridae</taxon>
        <taxon>Pentapetalae</taxon>
        <taxon>rosids</taxon>
        <taxon>fabids</taxon>
        <taxon>Rosales</taxon>
        <taxon>Rosaceae</taxon>
        <taxon>Amygdaloideae</taxon>
        <taxon>Maleae</taxon>
        <taxon>Pyrus</taxon>
    </lineage>
</organism>
<dbReference type="GO" id="GO:0005509">
    <property type="term" value="F:calcium ion binding"/>
    <property type="evidence" value="ECO:0007669"/>
    <property type="project" value="InterPro"/>
</dbReference>
<dbReference type="PROSITE" id="PS00018">
    <property type="entry name" value="EF_HAND_1"/>
    <property type="match status" value="1"/>
</dbReference>
<dbReference type="InterPro" id="IPR018247">
    <property type="entry name" value="EF_Hand_1_Ca_BS"/>
</dbReference>
<accession>A0A5N5I7G5</accession>
<dbReference type="Gene3D" id="1.10.238.10">
    <property type="entry name" value="EF-hand"/>
    <property type="match status" value="1"/>
</dbReference>
<evidence type="ECO:0000259" key="2">
    <source>
        <dbReference type="PROSITE" id="PS50222"/>
    </source>
</evidence>